<dbReference type="Pfam" id="PF00034">
    <property type="entry name" value="Cytochrom_C"/>
    <property type="match status" value="1"/>
</dbReference>
<dbReference type="InterPro" id="IPR011989">
    <property type="entry name" value="ARM-like"/>
</dbReference>
<dbReference type="GO" id="GO:0016798">
    <property type="term" value="F:hydrolase activity, acting on glycosyl bonds"/>
    <property type="evidence" value="ECO:0007669"/>
    <property type="project" value="InterPro"/>
</dbReference>
<dbReference type="Gene3D" id="1.10.760.10">
    <property type="entry name" value="Cytochrome c-like domain"/>
    <property type="match status" value="1"/>
</dbReference>
<keyword evidence="4 5" id="KW-0408">Iron</keyword>
<evidence type="ECO:0000256" key="2">
    <source>
        <dbReference type="ARBA" id="ARBA00022723"/>
    </source>
</evidence>
<dbReference type="PROSITE" id="PS51007">
    <property type="entry name" value="CYTC"/>
    <property type="match status" value="1"/>
</dbReference>
<dbReference type="InterPro" id="IPR029062">
    <property type="entry name" value="Class_I_gatase-like"/>
</dbReference>
<dbReference type="GO" id="GO:0046872">
    <property type="term" value="F:metal ion binding"/>
    <property type="evidence" value="ECO:0007669"/>
    <property type="project" value="UniProtKB-KW"/>
</dbReference>
<dbReference type="Gene3D" id="3.40.50.880">
    <property type="match status" value="1"/>
</dbReference>
<dbReference type="SUPFAM" id="SSF46626">
    <property type="entry name" value="Cytochrome c"/>
    <property type="match status" value="1"/>
</dbReference>
<dbReference type="InterPro" id="IPR008979">
    <property type="entry name" value="Galactose-bd-like_sf"/>
</dbReference>
<dbReference type="Gene3D" id="2.60.120.260">
    <property type="entry name" value="Galactose-binding domain-like"/>
    <property type="match status" value="1"/>
</dbReference>
<evidence type="ECO:0000313" key="8">
    <source>
        <dbReference type="Proteomes" id="UP000593765"/>
    </source>
</evidence>
<dbReference type="SUPFAM" id="SSF49785">
    <property type="entry name" value="Galactose-binding domain-like"/>
    <property type="match status" value="1"/>
</dbReference>
<dbReference type="SUPFAM" id="SSF48371">
    <property type="entry name" value="ARM repeat"/>
    <property type="match status" value="1"/>
</dbReference>
<dbReference type="SUPFAM" id="SSF52317">
    <property type="entry name" value="Class I glutamine amidotransferase-like"/>
    <property type="match status" value="1"/>
</dbReference>
<dbReference type="Gene3D" id="2.120.10.30">
    <property type="entry name" value="TolB, C-terminal domain"/>
    <property type="match status" value="1"/>
</dbReference>
<dbReference type="SUPFAM" id="SSF63829">
    <property type="entry name" value="Calcium-dependent phosphotriesterase"/>
    <property type="match status" value="1"/>
</dbReference>
<dbReference type="InterPro" id="IPR029010">
    <property type="entry name" value="ThuA-like"/>
</dbReference>
<sequence>MKIFKLFTIVGLLGVVALMPLLGVRADAPTEAAPRRVKVLFLGDDGHHKPLERFRQVVTEMTRRGVDMTYVDELSQITPENLKRFDAIALYANITKVTPEAEKAILDYVSSGGGYAVLHCGSYCFLNSAPLTALTGGRFQKHGTGVFKETHVKPDSELLKDLKPIESWDETYVHTMHNEAGRTVLSVREDKDGKEPYTWTRTEGKGRVFYTAWGHDERTWGNADFINLIERGMRWSAGDWALQPPTKLKPFEYGEGKAPNYIAAKQWGQTGALITKIQKPVPPEESMKHLITPAGIEAKLFASEPKIFKPIAMNWDERGRLWISETFDYPNELQEPGKGRDRISIVEDTDGDGVADKFTVFAEKLSIPTSILPFNGGIIVAQAPDMLFLKDTDGDGKADVRQTLFTGWGTNDTHAGPSSLRWGPDNWVYGIVGYSGFNGVIDGKSLRFGNGIWRMKPDGTKLEFLGSLTNNAWGLGFSEEGHLFASTANGHPSFYLHIPNRAYETVRGLTVKRLEPIMDLPKMFVATDQVRQVDHHGNYTAAAGHSLYTARTWPSYYWNRTAFVTEGTGHIVGQFLLQPQGAGFIARNDGSTLASTDEWTAPIFADVGPDGQLWVIDWYNFIVQHNPIPQGFERGKGGAYETNLRDKTHGRIYRLVAKDGKPSRTFDLSKATPDDLVAALMSDNQFWRMQAQRLIVERGDKSIAEHLYKLAGDRTVDAIGLNPAAIHSLWTMQGLGLLDGSNPDATAAVVAALRHPSAGVRKAAVDAFPRNEAGLAALLAGKLLIDPAPQVRKSALLAVAEVPTASATAAQAVYEAVAGSGVGEDRWLIDAATIAAARHDSFFLQSAVAAFKLPEGTVEPKPVATVNLIPNASFEETAGGKPRGWRARHYSGEATQELSTTVARTGKNSVVLRSDKGSDTSWYVDVKVEPRAKYRLSAWIKTENVKAVRGGMGALLNVHGSDFKTKPVAGNSDWTKVEITFDSGSRDTVSINCLFGGWGHATGVAYYDDIELTKVGGGVAKLPGATGEVLSAVISHYAQRAPKESVVATLASLRTAQPQIATIVIDALAGSWPEGKASAPELAGDDAANLQAVMSALPPAGRDRLLALAVKWGRTDVFGDTLASVIKELRSTLDNAKAQPEQRAEAARRLIAVSDTPDHVAAILAHVNPQSLPAVQTALLQAIGDSRSPAVGDALIAKWTGMTPTAQKIVLPTLLRREPWTRSLLAGVKAGTVNPKDVLPQQWQALTGHPDRDISNLAKQLQKSTGQAVSADRKAIVDKLIPLASKTGDVAKGKLVFEKNCQVCHHMEGKGGVVGPDLTGIGARPKSDVMIDVLDPNRSVEGNFRQWSARTEDDVLTGRLMSESQTSIEIIDATGAVHAIQRSQLKSLTASEKSVMPEGFEALPPEDLTDLMEYMATSKVKH</sequence>
<evidence type="ECO:0000259" key="6">
    <source>
        <dbReference type="PROSITE" id="PS51007"/>
    </source>
</evidence>
<dbReference type="InterPro" id="IPR003305">
    <property type="entry name" value="CenC_carb-bd"/>
</dbReference>
<dbReference type="InterPro" id="IPR011042">
    <property type="entry name" value="6-blade_b-propeller_TolB-like"/>
</dbReference>
<dbReference type="InterPro" id="IPR016024">
    <property type="entry name" value="ARM-type_fold"/>
</dbReference>
<evidence type="ECO:0000256" key="5">
    <source>
        <dbReference type="PROSITE-ProRule" id="PRU00433"/>
    </source>
</evidence>
<dbReference type="Proteomes" id="UP000593765">
    <property type="component" value="Chromosome"/>
</dbReference>
<keyword evidence="2 5" id="KW-0479">Metal-binding</keyword>
<dbReference type="InterPro" id="IPR009056">
    <property type="entry name" value="Cyt_c-like_dom"/>
</dbReference>
<dbReference type="Gene3D" id="1.25.10.10">
    <property type="entry name" value="Leucine-rich Repeat Variant"/>
    <property type="match status" value="1"/>
</dbReference>
<dbReference type="GO" id="GO:0009055">
    <property type="term" value="F:electron transfer activity"/>
    <property type="evidence" value="ECO:0007669"/>
    <property type="project" value="InterPro"/>
</dbReference>
<evidence type="ECO:0000256" key="3">
    <source>
        <dbReference type="ARBA" id="ARBA00022801"/>
    </source>
</evidence>
<dbReference type="InterPro" id="IPR036909">
    <property type="entry name" value="Cyt_c-like_dom_sf"/>
</dbReference>
<dbReference type="EMBL" id="CP063458">
    <property type="protein sequence ID" value="QOV88701.1"/>
    <property type="molecule type" value="Genomic_DNA"/>
</dbReference>
<dbReference type="RefSeq" id="WP_206291701.1">
    <property type="nucleotide sequence ID" value="NZ_CP063458.1"/>
</dbReference>
<reference evidence="7 8" key="1">
    <citation type="submission" date="2020-10" db="EMBL/GenBank/DDBJ databases">
        <title>Wide distribution of Phycisphaera-like planctomycetes from WD2101 soil group in peatlands and genome analysis of the first cultivated representative.</title>
        <authorList>
            <person name="Dedysh S.N."/>
            <person name="Beletsky A.V."/>
            <person name="Ivanova A."/>
            <person name="Kulichevskaya I.S."/>
            <person name="Suzina N.E."/>
            <person name="Philippov D.A."/>
            <person name="Rakitin A.L."/>
            <person name="Mardanov A.V."/>
            <person name="Ravin N.V."/>
        </authorList>
    </citation>
    <scope>NUCLEOTIDE SEQUENCE [LARGE SCALE GENOMIC DNA]</scope>
    <source>
        <strain evidence="7 8">M1803</strain>
    </source>
</reference>
<dbReference type="InterPro" id="IPR013427">
    <property type="entry name" value="Haem-bd_dom_put"/>
</dbReference>
<evidence type="ECO:0000256" key="1">
    <source>
        <dbReference type="ARBA" id="ARBA00022617"/>
    </source>
</evidence>
<dbReference type="InterPro" id="IPR055557">
    <property type="entry name" value="DUF7133"/>
</dbReference>
<organism evidence="7 8">
    <name type="scientific">Humisphaera borealis</name>
    <dbReference type="NCBI Taxonomy" id="2807512"/>
    <lineage>
        <taxon>Bacteria</taxon>
        <taxon>Pseudomonadati</taxon>
        <taxon>Planctomycetota</taxon>
        <taxon>Phycisphaerae</taxon>
        <taxon>Tepidisphaerales</taxon>
        <taxon>Tepidisphaeraceae</taxon>
        <taxon>Humisphaera</taxon>
    </lineage>
</organism>
<keyword evidence="8" id="KW-1185">Reference proteome</keyword>
<dbReference type="NCBIfam" id="TIGR02603">
    <property type="entry name" value="CxxCH_TIGR02603"/>
    <property type="match status" value="1"/>
</dbReference>
<dbReference type="KEGG" id="hbs:IPV69_21075"/>
<protein>
    <submittedName>
        <fullName evidence="7">ThuA domain-containing protein</fullName>
    </submittedName>
</protein>
<dbReference type="PANTHER" id="PTHR33546">
    <property type="entry name" value="LARGE, MULTIFUNCTIONAL SECRETED PROTEIN-RELATED"/>
    <property type="match status" value="1"/>
</dbReference>
<evidence type="ECO:0000313" key="7">
    <source>
        <dbReference type="EMBL" id="QOV88701.1"/>
    </source>
</evidence>
<keyword evidence="1 5" id="KW-0349">Heme</keyword>
<evidence type="ECO:0000256" key="4">
    <source>
        <dbReference type="ARBA" id="ARBA00023004"/>
    </source>
</evidence>
<accession>A0A7M2WV41</accession>
<dbReference type="GO" id="GO:0020037">
    <property type="term" value="F:heme binding"/>
    <property type="evidence" value="ECO:0007669"/>
    <property type="project" value="InterPro"/>
</dbReference>
<name>A0A7M2WV41_9BACT</name>
<dbReference type="InterPro" id="IPR013428">
    <property type="entry name" value="Membrane-bound_put_N"/>
</dbReference>
<keyword evidence="3" id="KW-0378">Hydrolase</keyword>
<dbReference type="Pfam" id="PF23500">
    <property type="entry name" value="DUF7133"/>
    <property type="match status" value="1"/>
</dbReference>
<dbReference type="Pfam" id="PF02018">
    <property type="entry name" value="CBM_4_9"/>
    <property type="match status" value="1"/>
</dbReference>
<feature type="domain" description="Cytochrome c" evidence="6">
    <location>
        <begin position="1288"/>
        <end position="1419"/>
    </location>
</feature>
<gene>
    <name evidence="7" type="ORF">IPV69_21075</name>
</gene>
<dbReference type="PANTHER" id="PTHR33546:SF1">
    <property type="entry name" value="LARGE, MULTIFUNCTIONAL SECRETED PROTEIN"/>
    <property type="match status" value="1"/>
</dbReference>
<proteinExistence type="predicted"/>
<dbReference type="Pfam" id="PF06283">
    <property type="entry name" value="ThuA"/>
    <property type="match status" value="1"/>
</dbReference>
<dbReference type="NCBIfam" id="TIGR02604">
    <property type="entry name" value="Piru_Ver_Nterm"/>
    <property type="match status" value="1"/>
</dbReference>